<protein>
    <recommendedName>
        <fullName evidence="3">alpha-glucosidase</fullName>
        <ecNumber evidence="3">3.2.1.20</ecNumber>
    </recommendedName>
</protein>
<comment type="similarity">
    <text evidence="2">Belongs to the glycosyl hydrolase 13 family.</text>
</comment>
<dbReference type="Gene3D" id="3.90.400.10">
    <property type="entry name" value="Oligo-1,6-glucosidase, Domain 2"/>
    <property type="match status" value="1"/>
</dbReference>
<keyword evidence="5" id="KW-0326">Glycosidase</keyword>
<dbReference type="FunFam" id="3.90.400.10:FF:000001">
    <property type="entry name" value="Maltase A3, isoform A"/>
    <property type="match status" value="1"/>
</dbReference>
<comment type="caution">
    <text evidence="8">The sequence shown here is derived from an EMBL/GenBank/DDBJ whole genome shotgun (WGS) entry which is preliminary data.</text>
</comment>
<dbReference type="EC" id="3.2.1.20" evidence="3"/>
<dbReference type="PANTHER" id="PTHR10357">
    <property type="entry name" value="ALPHA-AMYLASE FAMILY MEMBER"/>
    <property type="match status" value="1"/>
</dbReference>
<dbReference type="InterPro" id="IPR017853">
    <property type="entry name" value="GH"/>
</dbReference>
<dbReference type="InterPro" id="IPR013780">
    <property type="entry name" value="Glyco_hydro_b"/>
</dbReference>
<keyword evidence="6" id="KW-0812">Transmembrane</keyword>
<dbReference type="EMBL" id="JAWQEG010000607">
    <property type="protein sequence ID" value="KAK3887796.1"/>
    <property type="molecule type" value="Genomic_DNA"/>
</dbReference>
<evidence type="ECO:0000256" key="5">
    <source>
        <dbReference type="ARBA" id="ARBA00023295"/>
    </source>
</evidence>
<dbReference type="SUPFAM" id="SSF51445">
    <property type="entry name" value="(Trans)glycosidases"/>
    <property type="match status" value="1"/>
</dbReference>
<evidence type="ECO:0000256" key="3">
    <source>
        <dbReference type="ARBA" id="ARBA00012741"/>
    </source>
</evidence>
<keyword evidence="6" id="KW-0472">Membrane</keyword>
<dbReference type="InterPro" id="IPR006047">
    <property type="entry name" value="GH13_cat_dom"/>
</dbReference>
<feature type="domain" description="Glycosyl hydrolase family 13 catalytic" evidence="7">
    <location>
        <begin position="49"/>
        <end position="441"/>
    </location>
</feature>
<evidence type="ECO:0000256" key="1">
    <source>
        <dbReference type="ARBA" id="ARBA00001657"/>
    </source>
</evidence>
<evidence type="ECO:0000256" key="2">
    <source>
        <dbReference type="ARBA" id="ARBA00008061"/>
    </source>
</evidence>
<accession>A0AAE1KW77</accession>
<comment type="catalytic activity">
    <reaction evidence="1">
        <text>Hydrolysis of terminal, non-reducing (1-&gt;4)-linked alpha-D-glucose residues with release of alpha-D-glucose.</text>
        <dbReference type="EC" id="3.2.1.20"/>
    </reaction>
</comment>
<evidence type="ECO:0000313" key="8">
    <source>
        <dbReference type="EMBL" id="KAK3887796.1"/>
    </source>
</evidence>
<name>A0AAE1KW77_PETCI</name>
<keyword evidence="4" id="KW-0325">Glycoprotein</keyword>
<dbReference type="AlphaFoldDB" id="A0AAE1KW77"/>
<dbReference type="SMART" id="SM00642">
    <property type="entry name" value="Aamy"/>
    <property type="match status" value="1"/>
</dbReference>
<reference evidence="8" key="1">
    <citation type="submission" date="2023-10" db="EMBL/GenBank/DDBJ databases">
        <title>Genome assemblies of two species of porcelain crab, Petrolisthes cinctipes and Petrolisthes manimaculis (Anomura: Porcellanidae).</title>
        <authorList>
            <person name="Angst P."/>
        </authorList>
    </citation>
    <scope>NUCLEOTIDE SEQUENCE</scope>
    <source>
        <strain evidence="8">PB745_01</strain>
        <tissue evidence="8">Gill</tissue>
    </source>
</reference>
<dbReference type="GO" id="GO:0005975">
    <property type="term" value="P:carbohydrate metabolic process"/>
    <property type="evidence" value="ECO:0007669"/>
    <property type="project" value="InterPro"/>
</dbReference>
<organism evidence="8 9">
    <name type="scientific">Petrolisthes cinctipes</name>
    <name type="common">Flat porcelain crab</name>
    <dbReference type="NCBI Taxonomy" id="88211"/>
    <lineage>
        <taxon>Eukaryota</taxon>
        <taxon>Metazoa</taxon>
        <taxon>Ecdysozoa</taxon>
        <taxon>Arthropoda</taxon>
        <taxon>Crustacea</taxon>
        <taxon>Multicrustacea</taxon>
        <taxon>Malacostraca</taxon>
        <taxon>Eumalacostraca</taxon>
        <taxon>Eucarida</taxon>
        <taxon>Decapoda</taxon>
        <taxon>Pleocyemata</taxon>
        <taxon>Anomura</taxon>
        <taxon>Galatheoidea</taxon>
        <taxon>Porcellanidae</taxon>
        <taxon>Petrolisthes</taxon>
    </lineage>
</organism>
<dbReference type="InterPro" id="IPR045857">
    <property type="entry name" value="O16G_dom_2"/>
</dbReference>
<dbReference type="Gene3D" id="3.20.20.80">
    <property type="entry name" value="Glycosidases"/>
    <property type="match status" value="1"/>
</dbReference>
<feature type="transmembrane region" description="Helical" evidence="6">
    <location>
        <begin position="6"/>
        <end position="28"/>
    </location>
</feature>
<keyword evidence="6" id="KW-1133">Transmembrane helix</keyword>
<keyword evidence="5" id="KW-0378">Hydrolase</keyword>
<evidence type="ECO:0000256" key="4">
    <source>
        <dbReference type="ARBA" id="ARBA00023180"/>
    </source>
</evidence>
<evidence type="ECO:0000259" key="7">
    <source>
        <dbReference type="SMART" id="SM00642"/>
    </source>
</evidence>
<evidence type="ECO:0000313" key="9">
    <source>
        <dbReference type="Proteomes" id="UP001286313"/>
    </source>
</evidence>
<dbReference type="CDD" id="cd11328">
    <property type="entry name" value="AmyAc_maltase"/>
    <property type="match status" value="1"/>
</dbReference>
<keyword evidence="9" id="KW-1185">Reference proteome</keyword>
<dbReference type="Pfam" id="PF00128">
    <property type="entry name" value="Alpha-amylase"/>
    <property type="match status" value="1"/>
</dbReference>
<gene>
    <name evidence="8" type="ORF">Pcinc_008124</name>
</gene>
<sequence length="604" mass="69533">MNRRIIFTTLFTLLFVGVIVVIVVCFIAKNGKRVEEEVLPFWKTEIIYQVYPRSFFDGVPDGTGDLAGISSRMEYLTHLGIGVVWLSPVFQSPMKDFGYDISNYIDIDPIFGTMDDLDHLIAEVHRHGLKILLDFVPNHSSDQHEWFIKSVNREYPFTNYYVWSDGKVLANGTRGPPNNWVSKFRGSAWEYSEKRGQYYYHQYLKEQPDLNYRSPNLKEEMENVLTFWLKKGVDGFRIDALVSLFEVEDLTLDEPVASDSGTDDPDDHAYLNHTYTLNQPETFEVLAQWRHLVDKYPNKVLITEVYTAVEDVMRYYGNDTVPLADFSFNYFLLDSLMNRSELTGDSLKQTVNLWLDNLPPNKWPNWVLGNHDNGRVASRVGKDMVDALNMLNLLLPGTPTTYYGEELGMENTFISWEDTKDPKGCRWGKEHYQEYSRDPERTPMQWNKTSLAGFTTASDTWLPVNPNYEYLNVLAQEEAEVSHLKVYRSLAELRKTQTFIKGEIAFPFTSKDIFSFTRTLEGSEEYLVVINTAVEEVEVNLHQNSNFELPEHGTVVLRSINDTSQHNEIGSVVNLEELLLVPGEAQGDYQHLVILAVSEDDICN</sequence>
<proteinExistence type="inferred from homology"/>
<dbReference type="GO" id="GO:0004558">
    <property type="term" value="F:alpha-1,4-glucosidase activity"/>
    <property type="evidence" value="ECO:0007669"/>
    <property type="project" value="UniProtKB-EC"/>
</dbReference>
<dbReference type="Proteomes" id="UP001286313">
    <property type="component" value="Unassembled WGS sequence"/>
</dbReference>
<dbReference type="PANTHER" id="PTHR10357:SF179">
    <property type="entry name" value="NEUTRAL AND BASIC AMINO ACID TRANSPORT PROTEIN RBAT"/>
    <property type="match status" value="1"/>
</dbReference>
<evidence type="ECO:0000256" key="6">
    <source>
        <dbReference type="SAM" id="Phobius"/>
    </source>
</evidence>
<dbReference type="Gene3D" id="2.60.40.1180">
    <property type="entry name" value="Golgi alpha-mannosidase II"/>
    <property type="match status" value="1"/>
</dbReference>